<accession>A0ABY2DRH8</accession>
<gene>
    <name evidence="1" type="ORF">E0I61_11015</name>
</gene>
<dbReference type="EMBL" id="SMLH01000005">
    <property type="protein sequence ID" value="TDE28912.1"/>
    <property type="molecule type" value="Genomic_DNA"/>
</dbReference>
<organism evidence="1 2">
    <name type="scientific">Flavobacterium ranwuense</name>
    <dbReference type="NCBI Taxonomy" id="2541725"/>
    <lineage>
        <taxon>Bacteria</taxon>
        <taxon>Pseudomonadati</taxon>
        <taxon>Bacteroidota</taxon>
        <taxon>Flavobacteriia</taxon>
        <taxon>Flavobacteriales</taxon>
        <taxon>Flavobacteriaceae</taxon>
        <taxon>Flavobacterium</taxon>
    </lineage>
</organism>
<dbReference type="Proteomes" id="UP000294685">
    <property type="component" value="Unassembled WGS sequence"/>
</dbReference>
<proteinExistence type="predicted"/>
<protein>
    <recommendedName>
        <fullName evidence="3">RiboL-PSP-HEPN domain-containing protein</fullName>
    </recommendedName>
</protein>
<comment type="caution">
    <text evidence="1">The sequence shown here is derived from an EMBL/GenBank/DDBJ whole genome shotgun (WGS) entry which is preliminary data.</text>
</comment>
<evidence type="ECO:0008006" key="3">
    <source>
        <dbReference type="Google" id="ProtNLM"/>
    </source>
</evidence>
<reference evidence="1 2" key="1">
    <citation type="submission" date="2019-03" db="EMBL/GenBank/DDBJ databases">
        <title>Novel species of Flavobacterium.</title>
        <authorList>
            <person name="Liu Q."/>
            <person name="Xin Y.-H."/>
        </authorList>
    </citation>
    <scope>NUCLEOTIDE SEQUENCE [LARGE SCALE GENOMIC DNA]</scope>
    <source>
        <strain evidence="1 2">LB2P22</strain>
    </source>
</reference>
<sequence length="260" mass="30851">MNNEYKIFLDNYFSTLLEFIHNCRRLNKVITLDFEKYTQTGSVFNSNSTLILSDWTGKTDNGWVLPFHSGLFKSTSKENYKSEMISVLSREFCLMYCQSYESLEKFFKDCVFYKAKNDLNFREEIKIAFKIEGELTREDMKGGDLLYKAVKKIGKETLQKLSKENNTNIKFGELLKILSEVRHSITHSKSVINKSKIDKTQYHNKIFEFLFSYSEITNEHLKIELDFKKFEYLIIKLAEFAFQIFKAISIEEKLNWNYEK</sequence>
<evidence type="ECO:0000313" key="1">
    <source>
        <dbReference type="EMBL" id="TDE28912.1"/>
    </source>
</evidence>
<keyword evidence="2" id="KW-1185">Reference proteome</keyword>
<name>A0ABY2DRH8_9FLAO</name>
<dbReference type="RefSeq" id="WP_132071404.1">
    <property type="nucleotide sequence ID" value="NZ_SMLH01000005.1"/>
</dbReference>
<evidence type="ECO:0000313" key="2">
    <source>
        <dbReference type="Proteomes" id="UP000294685"/>
    </source>
</evidence>